<comment type="pathway">
    <text evidence="2 10">Cofactor biosynthesis; NAD(+) biosynthesis; deamido-NAD(+) from nicotinate D-ribonucleotide: step 1/1.</text>
</comment>
<keyword evidence="5 10" id="KW-0548">Nucleotidyltransferase</keyword>
<evidence type="ECO:0000256" key="1">
    <source>
        <dbReference type="ARBA" id="ARBA00002324"/>
    </source>
</evidence>
<keyword evidence="7 10" id="KW-0067">ATP-binding</keyword>
<comment type="catalytic activity">
    <reaction evidence="9 10">
        <text>nicotinate beta-D-ribonucleotide + ATP + H(+) = deamido-NAD(+) + diphosphate</text>
        <dbReference type="Rhea" id="RHEA:22860"/>
        <dbReference type="ChEBI" id="CHEBI:15378"/>
        <dbReference type="ChEBI" id="CHEBI:30616"/>
        <dbReference type="ChEBI" id="CHEBI:33019"/>
        <dbReference type="ChEBI" id="CHEBI:57502"/>
        <dbReference type="ChEBI" id="CHEBI:58437"/>
        <dbReference type="EC" id="2.7.7.18"/>
    </reaction>
</comment>
<dbReference type="InterPro" id="IPR005248">
    <property type="entry name" value="NadD/NMNAT"/>
</dbReference>
<dbReference type="CDD" id="cd02165">
    <property type="entry name" value="NMNAT"/>
    <property type="match status" value="1"/>
</dbReference>
<dbReference type="PANTHER" id="PTHR39321">
    <property type="entry name" value="NICOTINATE-NUCLEOTIDE ADENYLYLTRANSFERASE-RELATED"/>
    <property type="match status" value="1"/>
</dbReference>
<evidence type="ECO:0000259" key="11">
    <source>
        <dbReference type="Pfam" id="PF01467"/>
    </source>
</evidence>
<evidence type="ECO:0000256" key="3">
    <source>
        <dbReference type="ARBA" id="ARBA00022642"/>
    </source>
</evidence>
<evidence type="ECO:0000256" key="2">
    <source>
        <dbReference type="ARBA" id="ARBA00005019"/>
    </source>
</evidence>
<protein>
    <recommendedName>
        <fullName evidence="10">Probable nicotinate-nucleotide adenylyltransferase</fullName>
        <ecNumber evidence="10">2.7.7.18</ecNumber>
    </recommendedName>
    <alternativeName>
        <fullName evidence="10">Deamido-NAD(+) diphosphorylase</fullName>
    </alternativeName>
    <alternativeName>
        <fullName evidence="10">Deamido-NAD(+) pyrophosphorylase</fullName>
    </alternativeName>
    <alternativeName>
        <fullName evidence="10">Nicotinate mononucleotide adenylyltransferase</fullName>
        <shortName evidence="10">NaMN adenylyltransferase</shortName>
    </alternativeName>
</protein>
<dbReference type="Gene3D" id="3.40.50.620">
    <property type="entry name" value="HUPs"/>
    <property type="match status" value="1"/>
</dbReference>
<reference evidence="12" key="1">
    <citation type="submission" date="2020-06" db="EMBL/GenBank/DDBJ databases">
        <title>Insight into the genomes of haloalkaliphilic bacilli from Kenyan soda lakes.</title>
        <authorList>
            <person name="Mwirichia R."/>
            <person name="Villamizar G.C."/>
            <person name="Poehlein A."/>
            <person name="Mugweru J."/>
            <person name="Kipnyargis A."/>
            <person name="Kiplimo D."/>
            <person name="Orwa P."/>
            <person name="Daniel R."/>
        </authorList>
    </citation>
    <scope>NUCLEOTIDE SEQUENCE</scope>
    <source>
        <strain evidence="12">B1096_S55</strain>
    </source>
</reference>
<accession>A0A9Q4B2A4</accession>
<dbReference type="SUPFAM" id="SSF52374">
    <property type="entry name" value="Nucleotidylyl transferase"/>
    <property type="match status" value="1"/>
</dbReference>
<keyword evidence="13" id="KW-1185">Reference proteome</keyword>
<dbReference type="AlphaFoldDB" id="A0A9Q4B2A4"/>
<dbReference type="OrthoDB" id="5295945at2"/>
<keyword evidence="8 10" id="KW-0520">NAD</keyword>
<comment type="similarity">
    <text evidence="10">Belongs to the NadD family.</text>
</comment>
<keyword evidence="4 10" id="KW-0808">Transferase</keyword>
<evidence type="ECO:0000256" key="10">
    <source>
        <dbReference type="HAMAP-Rule" id="MF_00244"/>
    </source>
</evidence>
<keyword evidence="3 10" id="KW-0662">Pyridine nucleotide biosynthesis</keyword>
<dbReference type="GO" id="GO:0005524">
    <property type="term" value="F:ATP binding"/>
    <property type="evidence" value="ECO:0007669"/>
    <property type="project" value="UniProtKB-KW"/>
</dbReference>
<dbReference type="GO" id="GO:0004515">
    <property type="term" value="F:nicotinate-nucleotide adenylyltransferase activity"/>
    <property type="evidence" value="ECO:0007669"/>
    <property type="project" value="UniProtKB-UniRule"/>
</dbReference>
<dbReference type="NCBIfam" id="TIGR00482">
    <property type="entry name" value="nicotinate (nicotinamide) nucleotide adenylyltransferase"/>
    <property type="match status" value="1"/>
</dbReference>
<sequence length="191" mass="22343">MKKVGLLGGTFDPPHIGHLVMAEEARLEKSLDEIWWMPNPFPPHKEINSATSEENRLDLVKKMVDCHPSFRLCTFEMERPCPSYTTDTVKALMEEMPTIQFSFIMGGDSLENFHKWYKYEELSELLPFIVVARPGYRPTHPTSFRELTIINNIKLDVSSTEIRHKIKIGALNRFLLTDAVYDYIREYRLYE</sequence>
<keyword evidence="6 10" id="KW-0547">Nucleotide-binding</keyword>
<dbReference type="PANTHER" id="PTHR39321:SF3">
    <property type="entry name" value="PHOSPHOPANTETHEINE ADENYLYLTRANSFERASE"/>
    <property type="match status" value="1"/>
</dbReference>
<organism evidence="12 13">
    <name type="scientific">Salipaludibacillus agaradhaerens</name>
    <name type="common">Bacillus agaradhaerens</name>
    <dbReference type="NCBI Taxonomy" id="76935"/>
    <lineage>
        <taxon>Bacteria</taxon>
        <taxon>Bacillati</taxon>
        <taxon>Bacillota</taxon>
        <taxon>Bacilli</taxon>
        <taxon>Bacillales</taxon>
        <taxon>Bacillaceae</taxon>
    </lineage>
</organism>
<feature type="domain" description="Cytidyltransferase-like" evidence="11">
    <location>
        <begin position="6"/>
        <end position="164"/>
    </location>
</feature>
<dbReference type="Proteomes" id="UP001057753">
    <property type="component" value="Unassembled WGS sequence"/>
</dbReference>
<dbReference type="HAMAP" id="MF_00244">
    <property type="entry name" value="NaMN_adenylyltr"/>
    <property type="match status" value="1"/>
</dbReference>
<dbReference type="RefSeq" id="WP_078577138.1">
    <property type="nucleotide sequence ID" value="NZ_JABXYM010000001.1"/>
</dbReference>
<dbReference type="Pfam" id="PF01467">
    <property type="entry name" value="CTP_transf_like"/>
    <property type="match status" value="1"/>
</dbReference>
<evidence type="ECO:0000256" key="8">
    <source>
        <dbReference type="ARBA" id="ARBA00023027"/>
    </source>
</evidence>
<name>A0A9Q4B2A4_SALAG</name>
<gene>
    <name evidence="10 12" type="primary">nadD</name>
    <name evidence="12" type="ORF">HXA33_09630</name>
</gene>
<comment type="function">
    <text evidence="1 10">Catalyzes the reversible adenylation of nicotinate mononucleotide (NaMN) to nicotinic acid adenine dinucleotide (NaAD).</text>
</comment>
<dbReference type="EC" id="2.7.7.18" evidence="10"/>
<dbReference type="EMBL" id="JABXYM010000001">
    <property type="protein sequence ID" value="MCR6096815.1"/>
    <property type="molecule type" value="Genomic_DNA"/>
</dbReference>
<dbReference type="InterPro" id="IPR014729">
    <property type="entry name" value="Rossmann-like_a/b/a_fold"/>
</dbReference>
<comment type="caution">
    <text evidence="12">The sequence shown here is derived from an EMBL/GenBank/DDBJ whole genome shotgun (WGS) entry which is preliminary data.</text>
</comment>
<dbReference type="NCBIfam" id="TIGR00125">
    <property type="entry name" value="cyt_tran_rel"/>
    <property type="match status" value="1"/>
</dbReference>
<dbReference type="NCBIfam" id="NF000840">
    <property type="entry name" value="PRK00071.1-3"/>
    <property type="match status" value="1"/>
</dbReference>
<evidence type="ECO:0000256" key="6">
    <source>
        <dbReference type="ARBA" id="ARBA00022741"/>
    </source>
</evidence>
<evidence type="ECO:0000256" key="4">
    <source>
        <dbReference type="ARBA" id="ARBA00022679"/>
    </source>
</evidence>
<proteinExistence type="inferred from homology"/>
<evidence type="ECO:0000256" key="7">
    <source>
        <dbReference type="ARBA" id="ARBA00022840"/>
    </source>
</evidence>
<evidence type="ECO:0000256" key="9">
    <source>
        <dbReference type="ARBA" id="ARBA00048721"/>
    </source>
</evidence>
<evidence type="ECO:0000313" key="13">
    <source>
        <dbReference type="Proteomes" id="UP001057753"/>
    </source>
</evidence>
<dbReference type="InterPro" id="IPR004821">
    <property type="entry name" value="Cyt_trans-like"/>
</dbReference>
<evidence type="ECO:0000313" key="12">
    <source>
        <dbReference type="EMBL" id="MCR6096815.1"/>
    </source>
</evidence>
<evidence type="ECO:0000256" key="5">
    <source>
        <dbReference type="ARBA" id="ARBA00022695"/>
    </source>
</evidence>
<dbReference type="GO" id="GO:0009435">
    <property type="term" value="P:NAD+ biosynthetic process"/>
    <property type="evidence" value="ECO:0007669"/>
    <property type="project" value="UniProtKB-UniRule"/>
</dbReference>